<evidence type="ECO:0000313" key="11">
    <source>
        <dbReference type="EMBL" id="MBB6636179.1"/>
    </source>
</evidence>
<evidence type="ECO:0000256" key="8">
    <source>
        <dbReference type="ARBA" id="ARBA00048505"/>
    </source>
</evidence>
<feature type="transmembrane region" description="Helical" evidence="9">
    <location>
        <begin position="306"/>
        <end position="332"/>
    </location>
</feature>
<evidence type="ECO:0000259" key="10">
    <source>
        <dbReference type="SMART" id="SM00849"/>
    </source>
</evidence>
<dbReference type="Pfam" id="PF00753">
    <property type="entry name" value="Lactamase_B"/>
    <property type="match status" value="1"/>
</dbReference>
<dbReference type="Proteomes" id="UP000535838">
    <property type="component" value="Unassembled WGS sequence"/>
</dbReference>
<feature type="transmembrane region" description="Helical" evidence="9">
    <location>
        <begin position="265"/>
        <end position="285"/>
    </location>
</feature>
<dbReference type="EMBL" id="JACJVQ010000017">
    <property type="protein sequence ID" value="MBB6636179.1"/>
    <property type="molecule type" value="Genomic_DNA"/>
</dbReference>
<dbReference type="InterPro" id="IPR035681">
    <property type="entry name" value="ComA-like_MBL"/>
</dbReference>
<comment type="function">
    <text evidence="7">Counteracts the endogenous Pycsar antiviral defense system. Phosphodiesterase that enables metal-dependent hydrolysis of host cyclic nucleotide Pycsar defense signals such as cCMP and cUMP.</text>
</comment>
<comment type="caution">
    <text evidence="11">The sequence shown here is derived from an EMBL/GenBank/DDBJ whole genome shotgun (WGS) entry which is preliminary data.</text>
</comment>
<evidence type="ECO:0000313" key="12">
    <source>
        <dbReference type="Proteomes" id="UP000535838"/>
    </source>
</evidence>
<evidence type="ECO:0000256" key="6">
    <source>
        <dbReference type="ARBA" id="ARBA00034221"/>
    </source>
</evidence>
<evidence type="ECO:0000256" key="9">
    <source>
        <dbReference type="SAM" id="Phobius"/>
    </source>
</evidence>
<comment type="subcellular location">
    <subcellularLocation>
        <location evidence="1">Cell membrane</location>
        <topology evidence="1">Multi-pass membrane protein</topology>
    </subcellularLocation>
</comment>
<feature type="transmembrane region" description="Helical" evidence="9">
    <location>
        <begin position="367"/>
        <end position="386"/>
    </location>
</feature>
<comment type="catalytic activity">
    <reaction evidence="6">
        <text>3',5'-cyclic CMP + H2O = CMP + H(+)</text>
        <dbReference type="Rhea" id="RHEA:72675"/>
        <dbReference type="ChEBI" id="CHEBI:15377"/>
        <dbReference type="ChEBI" id="CHEBI:15378"/>
        <dbReference type="ChEBI" id="CHEBI:58003"/>
        <dbReference type="ChEBI" id="CHEBI:60377"/>
    </reaction>
    <physiologicalReaction direction="left-to-right" evidence="6">
        <dbReference type="Rhea" id="RHEA:72676"/>
    </physiologicalReaction>
</comment>
<feature type="transmembrane region" description="Helical" evidence="9">
    <location>
        <begin position="27"/>
        <end position="45"/>
    </location>
</feature>
<dbReference type="CDD" id="cd07731">
    <property type="entry name" value="ComA-like_MBL-fold"/>
    <property type="match status" value="1"/>
</dbReference>
<sequence>MSRRPLVAFMACWTLGASIYSLFQGASAIGVLFGALLLLAAYALAVPASRRLVAACAAALLLSAGERVWMDARHGSDITPLLGGREEQPAIVRGRLDAPAAIDGEVVTFELQGESIELGENGADGSGASSVPIRDKLLVRIWLQEEEEQRIAASWRRGDEAVIQGELQLPADAGNFGGFDYRSYLRSLDIHWSLTAKGASAVSVQPSDPPWRLLPLRLADSWREKLGGWMDRLYEGTDRGYMKGLVLGIEDDLDPEQFAAFSRLGLTHVLAISGLHVGVVVYILLQAASMLRLPRERGQELAIAALPAYMLLTGASPSAVRACLMAMLALYMARRNQLKDGLHLLSAAALVMMMLEPRVVENVSFQLSFVVTAGLLLFVPGVNDWLAPLVRWKSMRGALAVTLTATAVSFPISIYYFHQFHLLSFAANLLLVPFISFVIMPLGMASLALAGLWYPLGRMTARIASWGNGLTDLAIAKMESINGLQTYWPQPSLLWVFAAYALLFATFGALNRLYTWKHETTELRDKVQIELRALRVPPRSGTDRIGEDTVPLAEALPHPLAANTKQGKRKLLLLMACWGVWLAWGIQPAALDRDAKVMFLDVGQGDSILLRSGTGKFGLIDAGGTVQFGKKEEWKMRRDPYEVGLKTVVPLLKQRGVRSLDWLVLSHLDQDHIGGALAVLEHFPVKRLFFNGTVKEDDTARELFELAERRGIPMFSLRQGMSWAWDRSSSLQVLYPPNRGEAGVEIEPEQNDRSVVLLLTMYGRTFLLPGDLEKKGEAELLVAAAGDTKSVDVLKAGHHGSKTSTTEPWLREWAPGEVVISAGRNNLYGHPHSDVLGRLEELRIPYYRTDLNGEIQYRVSPRGELIRRTKREPESESRLFYRLT</sequence>
<keyword evidence="4 9" id="KW-1133">Transmembrane helix</keyword>
<dbReference type="SMART" id="SM00849">
    <property type="entry name" value="Lactamase_B"/>
    <property type="match status" value="1"/>
</dbReference>
<evidence type="ECO:0000256" key="2">
    <source>
        <dbReference type="ARBA" id="ARBA00022475"/>
    </source>
</evidence>
<reference evidence="11 12" key="1">
    <citation type="submission" date="2020-08" db="EMBL/GenBank/DDBJ databases">
        <title>Cohnella phylogeny.</title>
        <authorList>
            <person name="Dunlap C."/>
        </authorList>
    </citation>
    <scope>NUCLEOTIDE SEQUENCE [LARGE SCALE GENOMIC DNA]</scope>
    <source>
        <strain evidence="11 12">DSM 25241</strain>
    </source>
</reference>
<feature type="transmembrane region" description="Helical" evidence="9">
    <location>
        <begin position="571"/>
        <end position="591"/>
    </location>
</feature>
<keyword evidence="12" id="KW-1185">Reference proteome</keyword>
<dbReference type="Pfam" id="PF03772">
    <property type="entry name" value="Competence"/>
    <property type="match status" value="1"/>
</dbReference>
<keyword evidence="5 9" id="KW-0472">Membrane</keyword>
<dbReference type="InterPro" id="IPR025405">
    <property type="entry name" value="DUF4131"/>
</dbReference>
<dbReference type="RefSeq" id="WP_185121404.1">
    <property type="nucleotide sequence ID" value="NZ_JACJVQ010000017.1"/>
</dbReference>
<comment type="catalytic activity">
    <reaction evidence="8">
        <text>3',5'-cyclic UMP + H2O = UMP + H(+)</text>
        <dbReference type="Rhea" id="RHEA:70575"/>
        <dbReference type="ChEBI" id="CHEBI:15377"/>
        <dbReference type="ChEBI" id="CHEBI:15378"/>
        <dbReference type="ChEBI" id="CHEBI:57865"/>
        <dbReference type="ChEBI" id="CHEBI:184387"/>
    </reaction>
    <physiologicalReaction direction="left-to-right" evidence="8">
        <dbReference type="Rhea" id="RHEA:70576"/>
    </physiologicalReaction>
</comment>
<dbReference type="Gene3D" id="3.60.15.10">
    <property type="entry name" value="Ribonuclease Z/Hydroxyacylglutathione hydrolase-like"/>
    <property type="match status" value="1"/>
</dbReference>
<evidence type="ECO:0000256" key="7">
    <source>
        <dbReference type="ARBA" id="ARBA00034301"/>
    </source>
</evidence>
<dbReference type="Pfam" id="PF13567">
    <property type="entry name" value="DUF4131"/>
    <property type="match status" value="1"/>
</dbReference>
<proteinExistence type="predicted"/>
<keyword evidence="2" id="KW-1003">Cell membrane</keyword>
<organism evidence="11 12">
    <name type="scientific">Cohnella thailandensis</name>
    <dbReference type="NCBI Taxonomy" id="557557"/>
    <lineage>
        <taxon>Bacteria</taxon>
        <taxon>Bacillati</taxon>
        <taxon>Bacillota</taxon>
        <taxon>Bacilli</taxon>
        <taxon>Bacillales</taxon>
        <taxon>Paenibacillaceae</taxon>
        <taxon>Cohnella</taxon>
    </lineage>
</organism>
<dbReference type="GO" id="GO:0005886">
    <property type="term" value="C:plasma membrane"/>
    <property type="evidence" value="ECO:0007669"/>
    <property type="project" value="UniProtKB-SubCell"/>
</dbReference>
<dbReference type="PANTHER" id="PTHR30619:SF7">
    <property type="entry name" value="BETA-LACTAMASE DOMAIN PROTEIN"/>
    <property type="match status" value="1"/>
</dbReference>
<feature type="domain" description="Metallo-beta-lactamase" evidence="10">
    <location>
        <begin position="604"/>
        <end position="824"/>
    </location>
</feature>
<evidence type="ECO:0000256" key="4">
    <source>
        <dbReference type="ARBA" id="ARBA00022989"/>
    </source>
</evidence>
<name>A0A841SZ70_9BACL</name>
<feature type="transmembrane region" description="Helical" evidence="9">
    <location>
        <begin position="493"/>
        <end position="514"/>
    </location>
</feature>
<dbReference type="InterPro" id="IPR004477">
    <property type="entry name" value="ComEC_N"/>
</dbReference>
<protein>
    <submittedName>
        <fullName evidence="11">ComEC/Rec2 family competence protein</fullName>
    </submittedName>
</protein>
<dbReference type="NCBIfam" id="TIGR00360">
    <property type="entry name" value="ComEC_N-term"/>
    <property type="match status" value="1"/>
</dbReference>
<dbReference type="SUPFAM" id="SSF56281">
    <property type="entry name" value="Metallo-hydrolase/oxidoreductase"/>
    <property type="match status" value="1"/>
</dbReference>
<evidence type="ECO:0000256" key="3">
    <source>
        <dbReference type="ARBA" id="ARBA00022692"/>
    </source>
</evidence>
<dbReference type="PANTHER" id="PTHR30619">
    <property type="entry name" value="DNA INTERNALIZATION/COMPETENCE PROTEIN COMEC/REC2"/>
    <property type="match status" value="1"/>
</dbReference>
<keyword evidence="3 9" id="KW-0812">Transmembrane</keyword>
<dbReference type="InterPro" id="IPR036866">
    <property type="entry name" value="RibonucZ/Hydroxyglut_hydro"/>
</dbReference>
<dbReference type="InterPro" id="IPR001279">
    <property type="entry name" value="Metallo-B-lactamas"/>
</dbReference>
<gene>
    <name evidence="11" type="ORF">H7B67_18815</name>
</gene>
<dbReference type="InterPro" id="IPR052159">
    <property type="entry name" value="Competence_DNA_uptake"/>
</dbReference>
<feature type="transmembrane region" description="Helical" evidence="9">
    <location>
        <begin position="398"/>
        <end position="417"/>
    </location>
</feature>
<evidence type="ECO:0000256" key="1">
    <source>
        <dbReference type="ARBA" id="ARBA00004651"/>
    </source>
</evidence>
<dbReference type="AlphaFoldDB" id="A0A841SZ70"/>
<feature type="transmembrane region" description="Helical" evidence="9">
    <location>
        <begin position="429"/>
        <end position="454"/>
    </location>
</feature>
<accession>A0A841SZ70</accession>
<evidence type="ECO:0000256" key="5">
    <source>
        <dbReference type="ARBA" id="ARBA00023136"/>
    </source>
</evidence>